<evidence type="ECO:0000256" key="5">
    <source>
        <dbReference type="ARBA" id="ARBA00022908"/>
    </source>
</evidence>
<comment type="function">
    <text evidence="9">Site-specific tyrosine recombinase, which acts by catalyzing the cutting and rejoining of the recombining DNA molecules. The XerC-XerD complex is essential to convert dimers of the bacterial chromosome into monomers to permit their segregation at cell division. It also contributes to the segregational stability of plasmids.</text>
</comment>
<dbReference type="PANTHER" id="PTHR30349">
    <property type="entry name" value="PHAGE INTEGRASE-RELATED"/>
    <property type="match status" value="1"/>
</dbReference>
<keyword evidence="2 9" id="KW-0963">Cytoplasm</keyword>
<evidence type="ECO:0000256" key="2">
    <source>
        <dbReference type="ARBA" id="ARBA00022490"/>
    </source>
</evidence>
<dbReference type="GO" id="GO:0005737">
    <property type="term" value="C:cytoplasm"/>
    <property type="evidence" value="ECO:0007669"/>
    <property type="project" value="UniProtKB-SubCell"/>
</dbReference>
<dbReference type="NCBIfam" id="NF001399">
    <property type="entry name" value="PRK00283.1"/>
    <property type="match status" value="1"/>
</dbReference>
<keyword evidence="6 9" id="KW-0238">DNA-binding</keyword>
<reference evidence="12 13" key="1">
    <citation type="submission" date="2014-03" db="EMBL/GenBank/DDBJ databases">
        <title>Genomics of Bifidobacteria.</title>
        <authorList>
            <person name="Ventura M."/>
            <person name="Milani C."/>
            <person name="Lugli G.A."/>
        </authorList>
    </citation>
    <scope>NUCLEOTIDE SEQUENCE [LARGE SCALE GENOMIC DNA]</scope>
    <source>
        <strain evidence="12 13">JCM 13495</strain>
    </source>
</reference>
<sequence>MAQQRSDREHGWWKAPLDRFAEYLRANRGFSEHTIHAYVTDVKDCLEIIANRVDMLNDVSIDDIRGWMAVRSRTVSRSSMARKTVSVRRFFAWAYEHDLIETNPAATLRTPKIPMTLPWCFSQSQASQLMEAVHEHAEEVECQEDEVLDRDAGAHMHLDKRHKQPIPDDRSEDLARREAIALRDAAIVELLYATGIRVAELAGLDIDDIRWSDRTVRVTGKGNKQRVVPFGLPAAQAMEDWLQRGRDALCTAYSHNAVFLGARGGRIDTRIVREVVHHASEQAGVPDISPHALRHSAATHLLNGGADLREVQEMLGHASLSTTQRYTHVSIEQLKDRYRQAFPRA</sequence>
<dbReference type="Gene3D" id="1.10.150.130">
    <property type="match status" value="1"/>
</dbReference>
<evidence type="ECO:0000259" key="11">
    <source>
        <dbReference type="PROSITE" id="PS51900"/>
    </source>
</evidence>
<keyword evidence="7 9" id="KW-0233">DNA recombination</keyword>
<dbReference type="HAMAP" id="MF_01808">
    <property type="entry name" value="Recomb_XerC_XerD"/>
    <property type="match status" value="1"/>
</dbReference>
<dbReference type="InterPro" id="IPR011010">
    <property type="entry name" value="DNA_brk_join_enz"/>
</dbReference>
<evidence type="ECO:0000256" key="3">
    <source>
        <dbReference type="ARBA" id="ARBA00022618"/>
    </source>
</evidence>
<dbReference type="GO" id="GO:0003677">
    <property type="term" value="F:DNA binding"/>
    <property type="evidence" value="ECO:0007669"/>
    <property type="project" value="UniProtKB-UniRule"/>
</dbReference>
<dbReference type="PROSITE" id="PS51898">
    <property type="entry name" value="TYR_RECOMBINASE"/>
    <property type="match status" value="1"/>
</dbReference>
<dbReference type="SUPFAM" id="SSF47823">
    <property type="entry name" value="lambda integrase-like, N-terminal domain"/>
    <property type="match status" value="1"/>
</dbReference>
<dbReference type="GO" id="GO:0051301">
    <property type="term" value="P:cell division"/>
    <property type="evidence" value="ECO:0007669"/>
    <property type="project" value="UniProtKB-KW"/>
</dbReference>
<dbReference type="Pfam" id="PF02899">
    <property type="entry name" value="Phage_int_SAM_1"/>
    <property type="match status" value="1"/>
</dbReference>
<dbReference type="PROSITE" id="PS51900">
    <property type="entry name" value="CB"/>
    <property type="match status" value="1"/>
</dbReference>
<dbReference type="InterPro" id="IPR013762">
    <property type="entry name" value="Integrase-like_cat_sf"/>
</dbReference>
<dbReference type="eggNOG" id="COG4974">
    <property type="taxonomic scope" value="Bacteria"/>
</dbReference>
<feature type="active site" evidence="9">
    <location>
        <position position="317"/>
    </location>
</feature>
<evidence type="ECO:0000256" key="1">
    <source>
        <dbReference type="ARBA" id="ARBA00004496"/>
    </source>
</evidence>
<comment type="similarity">
    <text evidence="9">Belongs to the 'phage' integrase family. XerC subfamily.</text>
</comment>
<evidence type="ECO:0000259" key="10">
    <source>
        <dbReference type="PROSITE" id="PS51898"/>
    </source>
</evidence>
<proteinExistence type="inferred from homology"/>
<dbReference type="Proteomes" id="UP000029080">
    <property type="component" value="Unassembled WGS sequence"/>
</dbReference>
<dbReference type="OrthoDB" id="9801717at2"/>
<dbReference type="InterPro" id="IPR010998">
    <property type="entry name" value="Integrase_recombinase_N"/>
</dbReference>
<keyword evidence="8 9" id="KW-0131">Cell cycle</keyword>
<feature type="active site" evidence="9">
    <location>
        <position position="291"/>
    </location>
</feature>
<keyword evidence="4 9" id="KW-0159">Chromosome partition</keyword>
<keyword evidence="13" id="KW-1185">Reference proteome</keyword>
<evidence type="ECO:0000256" key="8">
    <source>
        <dbReference type="ARBA" id="ARBA00023306"/>
    </source>
</evidence>
<gene>
    <name evidence="9" type="primary">xerC</name>
    <name evidence="12" type="ORF">BITS_1769</name>
</gene>
<keyword evidence="3 9" id="KW-0132">Cell division</keyword>
<dbReference type="InterPro" id="IPR023009">
    <property type="entry name" value="Tyrosine_recombinase_XerC/XerD"/>
</dbReference>
<dbReference type="AlphaFoldDB" id="A0A087EDB9"/>
<evidence type="ECO:0000256" key="9">
    <source>
        <dbReference type="HAMAP-Rule" id="MF_01808"/>
    </source>
</evidence>
<dbReference type="SUPFAM" id="SSF56349">
    <property type="entry name" value="DNA breaking-rejoining enzymes"/>
    <property type="match status" value="1"/>
</dbReference>
<dbReference type="CDD" id="cd00798">
    <property type="entry name" value="INT_XerDC_C"/>
    <property type="match status" value="1"/>
</dbReference>
<organism evidence="12 13">
    <name type="scientific">Bifidobacterium tsurumiense</name>
    <dbReference type="NCBI Taxonomy" id="356829"/>
    <lineage>
        <taxon>Bacteria</taxon>
        <taxon>Bacillati</taxon>
        <taxon>Actinomycetota</taxon>
        <taxon>Actinomycetes</taxon>
        <taxon>Bifidobacteriales</taxon>
        <taxon>Bifidobacteriaceae</taxon>
        <taxon>Bifidobacterium</taxon>
    </lineage>
</organism>
<feature type="domain" description="Tyr recombinase" evidence="10">
    <location>
        <begin position="161"/>
        <end position="339"/>
    </location>
</feature>
<dbReference type="GO" id="GO:0007059">
    <property type="term" value="P:chromosome segregation"/>
    <property type="evidence" value="ECO:0007669"/>
    <property type="project" value="UniProtKB-UniRule"/>
</dbReference>
<dbReference type="Gene3D" id="1.10.443.10">
    <property type="entry name" value="Intergrase catalytic core"/>
    <property type="match status" value="1"/>
</dbReference>
<feature type="active site" evidence="9">
    <location>
        <position position="221"/>
    </location>
</feature>
<dbReference type="GO" id="GO:0009037">
    <property type="term" value="F:tyrosine-based site-specific recombinase activity"/>
    <property type="evidence" value="ECO:0007669"/>
    <property type="project" value="UniProtKB-UniRule"/>
</dbReference>
<dbReference type="InterPro" id="IPR044068">
    <property type="entry name" value="CB"/>
</dbReference>
<evidence type="ECO:0000256" key="6">
    <source>
        <dbReference type="ARBA" id="ARBA00023125"/>
    </source>
</evidence>
<protein>
    <recommendedName>
        <fullName evidence="9">Tyrosine recombinase XerC</fullName>
    </recommendedName>
</protein>
<dbReference type="STRING" id="356829.BITS_1769"/>
<comment type="subunit">
    <text evidence="9">Forms a cyclic heterotetrameric complex composed of two molecules of XerC and two molecules of XerD.</text>
</comment>
<name>A0A087EDB9_9BIFI</name>
<feature type="active site" evidence="9">
    <location>
        <position position="294"/>
    </location>
</feature>
<evidence type="ECO:0000256" key="7">
    <source>
        <dbReference type="ARBA" id="ARBA00023172"/>
    </source>
</evidence>
<accession>A0A087EDB9</accession>
<dbReference type="GO" id="GO:0006313">
    <property type="term" value="P:DNA transposition"/>
    <property type="evidence" value="ECO:0007669"/>
    <property type="project" value="UniProtKB-UniRule"/>
</dbReference>
<feature type="active site" description="O-(3'-phospho-DNA)-tyrosine intermediate" evidence="9">
    <location>
        <position position="326"/>
    </location>
</feature>
<dbReference type="EMBL" id="JGZU01000012">
    <property type="protein sequence ID" value="KFJ05770.1"/>
    <property type="molecule type" value="Genomic_DNA"/>
</dbReference>
<keyword evidence="5 9" id="KW-0229">DNA integration</keyword>
<comment type="subcellular location">
    <subcellularLocation>
        <location evidence="1 9">Cytoplasm</location>
    </subcellularLocation>
</comment>
<feature type="domain" description="Core-binding (CB)" evidence="11">
    <location>
        <begin position="11"/>
        <end position="95"/>
    </location>
</feature>
<dbReference type="PANTHER" id="PTHR30349:SF77">
    <property type="entry name" value="TYROSINE RECOMBINASE XERC"/>
    <property type="match status" value="1"/>
</dbReference>
<dbReference type="InterPro" id="IPR002104">
    <property type="entry name" value="Integrase_catalytic"/>
</dbReference>
<dbReference type="InterPro" id="IPR050090">
    <property type="entry name" value="Tyrosine_recombinase_XerCD"/>
</dbReference>
<dbReference type="Pfam" id="PF00589">
    <property type="entry name" value="Phage_integrase"/>
    <property type="match status" value="1"/>
</dbReference>
<evidence type="ECO:0000313" key="12">
    <source>
        <dbReference type="EMBL" id="KFJ05770.1"/>
    </source>
</evidence>
<evidence type="ECO:0000313" key="13">
    <source>
        <dbReference type="Proteomes" id="UP000029080"/>
    </source>
</evidence>
<dbReference type="RefSeq" id="WP_044259577.1">
    <property type="nucleotide sequence ID" value="NZ_JGZU01000012.1"/>
</dbReference>
<comment type="caution">
    <text evidence="12">The sequence shown here is derived from an EMBL/GenBank/DDBJ whole genome shotgun (WGS) entry which is preliminary data.</text>
</comment>
<dbReference type="InterPro" id="IPR004107">
    <property type="entry name" value="Integrase_SAM-like_N"/>
</dbReference>
<evidence type="ECO:0000256" key="4">
    <source>
        <dbReference type="ARBA" id="ARBA00022829"/>
    </source>
</evidence>
<feature type="active site" evidence="9">
    <location>
        <position position="197"/>
    </location>
</feature>